<evidence type="ECO:0000313" key="1">
    <source>
        <dbReference type="EMBL" id="SAK87881.1"/>
    </source>
</evidence>
<comment type="caution">
    <text evidence="1">The sequence shown here is derived from an EMBL/GenBank/DDBJ whole genome shotgun (WGS) entry which is preliminary data.</text>
</comment>
<sequence>MKRVTAGERLFYLVRDEALDASERAHANWSNLATLFNQVGSDANYSNYVKGAIAVHIVRKLLRYWETEKKNCADESLYVRKVTAFIKQDVFFGLSEGLVNGLARAVVQAESASFRPINSSVKENVLREKVNLRCYLCNRALEKDACNKHASHLTLEHLWPTSIGGDSIDNNLLPACKYCQEVTKDTASWEWLNIHNLVLPSQPSEEALIAVPNKVRFARHYLEAITLADEQKISLKQAFRAIGPMRKILGHNATGSPVTFFDLQTTWEMS</sequence>
<reference evidence="1" key="1">
    <citation type="submission" date="2016-01" db="EMBL/GenBank/DDBJ databases">
        <authorList>
            <person name="Peeters C."/>
        </authorList>
    </citation>
    <scope>NUCLEOTIDE SEQUENCE [LARGE SCALE GENOMIC DNA]</scope>
    <source>
        <strain evidence="1">LMG 29325</strain>
    </source>
</reference>
<keyword evidence="2" id="KW-1185">Reference proteome</keyword>
<dbReference type="STRING" id="1777143.AWB82_06073"/>
<name>A0A158D091_9BURK</name>
<dbReference type="AlphaFoldDB" id="A0A158D091"/>
<dbReference type="RefSeq" id="WP_143756926.1">
    <property type="nucleotide sequence ID" value="NZ_FCOJ02000064.1"/>
</dbReference>
<dbReference type="Proteomes" id="UP000054596">
    <property type="component" value="Unassembled WGS sequence"/>
</dbReference>
<organism evidence="1 2">
    <name type="scientific">Caballeronia glebae</name>
    <dbReference type="NCBI Taxonomy" id="1777143"/>
    <lineage>
        <taxon>Bacteria</taxon>
        <taxon>Pseudomonadati</taxon>
        <taxon>Pseudomonadota</taxon>
        <taxon>Betaproteobacteria</taxon>
        <taxon>Burkholderiales</taxon>
        <taxon>Burkholderiaceae</taxon>
        <taxon>Caballeronia</taxon>
    </lineage>
</organism>
<evidence type="ECO:0008006" key="3">
    <source>
        <dbReference type="Google" id="ProtNLM"/>
    </source>
</evidence>
<proteinExistence type="predicted"/>
<dbReference type="Gene3D" id="1.10.30.50">
    <property type="match status" value="1"/>
</dbReference>
<dbReference type="OrthoDB" id="5292295at2"/>
<dbReference type="EMBL" id="FCOJ02000064">
    <property type="protein sequence ID" value="SAK87881.1"/>
    <property type="molecule type" value="Genomic_DNA"/>
</dbReference>
<accession>A0A158D091</accession>
<evidence type="ECO:0000313" key="2">
    <source>
        <dbReference type="Proteomes" id="UP000054596"/>
    </source>
</evidence>
<protein>
    <recommendedName>
        <fullName evidence="3">HNH endonuclease</fullName>
    </recommendedName>
</protein>
<gene>
    <name evidence="1" type="ORF">AWB82_06073</name>
</gene>